<dbReference type="PANTHER" id="PTHR43744:SF2">
    <property type="entry name" value="ARABINOOLIGOSACCHARIDES TRANSPORT SYSTEM PERMEASE PROTEIN ARAQ"/>
    <property type="match status" value="1"/>
</dbReference>
<reference evidence="10" key="1">
    <citation type="submission" date="2014-05" db="EMBL/GenBank/DDBJ databases">
        <authorList>
            <person name="Kube M."/>
        </authorList>
    </citation>
    <scope>NUCLEOTIDE SEQUENCE [LARGE SCALE GENOMIC DNA]</scope>
</reference>
<evidence type="ECO:0000259" key="8">
    <source>
        <dbReference type="PROSITE" id="PS50928"/>
    </source>
</evidence>
<feature type="transmembrane region" description="Helical" evidence="7">
    <location>
        <begin position="120"/>
        <end position="147"/>
    </location>
</feature>
<dbReference type="CDD" id="cd06261">
    <property type="entry name" value="TM_PBP2"/>
    <property type="match status" value="1"/>
</dbReference>
<protein>
    <submittedName>
        <fullName evidence="9">ABC transporter, binding and permease component</fullName>
    </submittedName>
</protein>
<dbReference type="GO" id="GO:0055085">
    <property type="term" value="P:transmembrane transport"/>
    <property type="evidence" value="ECO:0007669"/>
    <property type="project" value="InterPro"/>
</dbReference>
<dbReference type="HOGENOM" id="CLU_016047_1_1_14"/>
<dbReference type="FunCoup" id="A0A061AHK8">
    <property type="interactions" value="55"/>
</dbReference>
<dbReference type="AlphaFoldDB" id="A0A061AHK8"/>
<feature type="transmembrane region" description="Helical" evidence="7">
    <location>
        <begin position="258"/>
        <end position="277"/>
    </location>
</feature>
<dbReference type="RefSeq" id="WP_045749009.1">
    <property type="nucleotide sequence ID" value="NZ_FUZK01000006.1"/>
</dbReference>
<dbReference type="PROSITE" id="PS50928">
    <property type="entry name" value="ABC_TM1"/>
    <property type="match status" value="1"/>
</dbReference>
<dbReference type="GO" id="GO:0005886">
    <property type="term" value="C:plasma membrane"/>
    <property type="evidence" value="ECO:0007669"/>
    <property type="project" value="UniProtKB-SubCell"/>
</dbReference>
<feature type="domain" description="ABC transmembrane type-1" evidence="8">
    <location>
        <begin position="85"/>
        <end position="277"/>
    </location>
</feature>
<dbReference type="KEGG" id="aoc:Aocu_03890"/>
<name>A0A061AHK8_9MOLU</name>
<dbReference type="Proteomes" id="UP000032434">
    <property type="component" value="Chromosome 1"/>
</dbReference>
<dbReference type="PANTHER" id="PTHR43744">
    <property type="entry name" value="ABC TRANSPORTER PERMEASE PROTEIN MG189-RELATED-RELATED"/>
    <property type="match status" value="1"/>
</dbReference>
<evidence type="ECO:0000256" key="3">
    <source>
        <dbReference type="ARBA" id="ARBA00022475"/>
    </source>
</evidence>
<evidence type="ECO:0000313" key="10">
    <source>
        <dbReference type="Proteomes" id="UP000032434"/>
    </source>
</evidence>
<evidence type="ECO:0000256" key="1">
    <source>
        <dbReference type="ARBA" id="ARBA00004651"/>
    </source>
</evidence>
<keyword evidence="4 7" id="KW-0812">Transmembrane</keyword>
<dbReference type="STRING" id="35623.Aocu_03890"/>
<accession>A0A061AHK8</accession>
<organism evidence="9 10">
    <name type="scientific">Acholeplasma oculi</name>
    <dbReference type="NCBI Taxonomy" id="35623"/>
    <lineage>
        <taxon>Bacteria</taxon>
        <taxon>Bacillati</taxon>
        <taxon>Mycoplasmatota</taxon>
        <taxon>Mollicutes</taxon>
        <taxon>Acholeplasmatales</taxon>
        <taxon>Acholeplasmataceae</taxon>
        <taxon>Acholeplasma</taxon>
    </lineage>
</organism>
<keyword evidence="3" id="KW-1003">Cell membrane</keyword>
<evidence type="ECO:0000256" key="2">
    <source>
        <dbReference type="ARBA" id="ARBA00022448"/>
    </source>
</evidence>
<dbReference type="Pfam" id="PF00528">
    <property type="entry name" value="BPD_transp_1"/>
    <property type="match status" value="1"/>
</dbReference>
<evidence type="ECO:0000256" key="5">
    <source>
        <dbReference type="ARBA" id="ARBA00022989"/>
    </source>
</evidence>
<keyword evidence="5 7" id="KW-1133">Transmembrane helix</keyword>
<dbReference type="OrthoDB" id="9771544at2"/>
<dbReference type="PATRIC" id="fig|35623.3.peg.389"/>
<feature type="transmembrane region" description="Helical" evidence="7">
    <location>
        <begin position="20"/>
        <end position="44"/>
    </location>
</feature>
<evidence type="ECO:0000313" key="9">
    <source>
        <dbReference type="EMBL" id="CDR30462.1"/>
    </source>
</evidence>
<feature type="transmembrane region" description="Helical" evidence="7">
    <location>
        <begin position="153"/>
        <end position="170"/>
    </location>
</feature>
<evidence type="ECO:0000256" key="7">
    <source>
        <dbReference type="RuleBase" id="RU363032"/>
    </source>
</evidence>
<feature type="transmembrane region" description="Helical" evidence="7">
    <location>
        <begin position="89"/>
        <end position="108"/>
    </location>
</feature>
<sequence>MTHTKSIKKTSFSDMLPLYLMRFFVYFTLLVFSLMIIFIFYILFVNASRAHIDISKGFALFPGTFFFKNLDKLLGQENLFVLEGIQNSLFIALLSAILTTYFSALTAYSIHLYKFKGRGFIYLFILAVMMVPSQIAGIGLVTILYGIGFINNYWVIIIPAIASPATFFFMKQYLDSVLPYEIIEAARVDGSSEFRTFNQIVLPILKPALSVQFIFSFVASWNNLFIPSLIIQDGPKKTLPIIIAQLGVSDPQNFDQGIRFMLMFIAIIPTIIIYLIFSKYIIKGVTAGSVKG</sequence>
<comment type="similarity">
    <text evidence="7">Belongs to the binding-protein-dependent transport system permease family.</text>
</comment>
<dbReference type="EMBL" id="LK028559">
    <property type="protein sequence ID" value="CDR30462.1"/>
    <property type="molecule type" value="Genomic_DNA"/>
</dbReference>
<dbReference type="SUPFAM" id="SSF161098">
    <property type="entry name" value="MetI-like"/>
    <property type="match status" value="1"/>
</dbReference>
<keyword evidence="10" id="KW-1185">Reference proteome</keyword>
<comment type="subcellular location">
    <subcellularLocation>
        <location evidence="1 7">Cell membrane</location>
        <topology evidence="1 7">Multi-pass membrane protein</topology>
    </subcellularLocation>
</comment>
<dbReference type="InterPro" id="IPR000515">
    <property type="entry name" value="MetI-like"/>
</dbReference>
<dbReference type="InParanoid" id="A0A061AHK8"/>
<keyword evidence="6 7" id="KW-0472">Membrane</keyword>
<dbReference type="InterPro" id="IPR035906">
    <property type="entry name" value="MetI-like_sf"/>
</dbReference>
<evidence type="ECO:0000256" key="4">
    <source>
        <dbReference type="ARBA" id="ARBA00022692"/>
    </source>
</evidence>
<keyword evidence="2 7" id="KW-0813">Transport</keyword>
<proteinExistence type="inferred from homology"/>
<evidence type="ECO:0000256" key="6">
    <source>
        <dbReference type="ARBA" id="ARBA00023136"/>
    </source>
</evidence>
<dbReference type="Gene3D" id="1.10.3720.10">
    <property type="entry name" value="MetI-like"/>
    <property type="match status" value="1"/>
</dbReference>
<gene>
    <name evidence="9" type="ORF">Aocu_03890</name>
</gene>